<feature type="signal peptide" evidence="1">
    <location>
        <begin position="1"/>
        <end position="18"/>
    </location>
</feature>
<proteinExistence type="predicted"/>
<evidence type="ECO:0000256" key="1">
    <source>
        <dbReference type="SAM" id="SignalP"/>
    </source>
</evidence>
<dbReference type="EMBL" id="CAQQ02118590">
    <property type="status" value="NOT_ANNOTATED_CDS"/>
    <property type="molecule type" value="Genomic_DNA"/>
</dbReference>
<sequence length="60" mass="6546">MFCKKLLLEVACFSIVDGSGRVSVMRGQVITPQGLGIVGIRVSVDRDSRFGFTLTRQGGW</sequence>
<evidence type="ECO:0000313" key="3">
    <source>
        <dbReference type="EnsemblMetazoa" id="MESCA004162-PA"/>
    </source>
</evidence>
<feature type="domain" description="Teneurin TTR-like" evidence="2">
    <location>
        <begin position="21"/>
        <end position="60"/>
    </location>
</feature>
<keyword evidence="1" id="KW-0732">Signal</keyword>
<organism evidence="3 4">
    <name type="scientific">Megaselia scalaris</name>
    <name type="common">Humpbacked fly</name>
    <name type="synonym">Phora scalaris</name>
    <dbReference type="NCBI Taxonomy" id="36166"/>
    <lineage>
        <taxon>Eukaryota</taxon>
        <taxon>Metazoa</taxon>
        <taxon>Ecdysozoa</taxon>
        <taxon>Arthropoda</taxon>
        <taxon>Hexapoda</taxon>
        <taxon>Insecta</taxon>
        <taxon>Pterygota</taxon>
        <taxon>Neoptera</taxon>
        <taxon>Endopterygota</taxon>
        <taxon>Diptera</taxon>
        <taxon>Brachycera</taxon>
        <taxon>Muscomorpha</taxon>
        <taxon>Platypezoidea</taxon>
        <taxon>Phoridae</taxon>
        <taxon>Megaseliini</taxon>
        <taxon>Megaselia</taxon>
    </lineage>
</organism>
<accession>T1GKX9</accession>
<dbReference type="EnsemblMetazoa" id="MESCA004162-RA">
    <property type="protein sequence ID" value="MESCA004162-PA"/>
    <property type="gene ID" value="MESCA004162"/>
</dbReference>
<dbReference type="Pfam" id="PF25020">
    <property type="entry name" value="TTR_TEN1-4"/>
    <property type="match status" value="1"/>
</dbReference>
<evidence type="ECO:0000313" key="4">
    <source>
        <dbReference type="Proteomes" id="UP000015102"/>
    </source>
</evidence>
<evidence type="ECO:0000259" key="2">
    <source>
        <dbReference type="Pfam" id="PF25020"/>
    </source>
</evidence>
<dbReference type="HOGENOM" id="CLU_2944342_0_0_1"/>
<keyword evidence="4" id="KW-1185">Reference proteome</keyword>
<name>T1GKX9_MEGSC</name>
<dbReference type="STRING" id="36166.T1GKX9"/>
<reference evidence="4" key="1">
    <citation type="submission" date="2013-02" db="EMBL/GenBank/DDBJ databases">
        <authorList>
            <person name="Hughes D."/>
        </authorList>
    </citation>
    <scope>NUCLEOTIDE SEQUENCE</scope>
    <source>
        <strain>Durham</strain>
        <strain evidence="4">NC isolate 2 -- Noor lab</strain>
    </source>
</reference>
<dbReference type="InterPro" id="IPR056820">
    <property type="entry name" value="TEN_TTR-like"/>
</dbReference>
<protein>
    <recommendedName>
        <fullName evidence="2">Teneurin TTR-like domain-containing protein</fullName>
    </recommendedName>
</protein>
<dbReference type="Proteomes" id="UP000015102">
    <property type="component" value="Unassembled WGS sequence"/>
</dbReference>
<feature type="chain" id="PRO_5004576999" description="Teneurin TTR-like domain-containing protein" evidence="1">
    <location>
        <begin position="19"/>
        <end position="60"/>
    </location>
</feature>
<dbReference type="AlphaFoldDB" id="T1GKX9"/>
<dbReference type="EMBL" id="CAQQ02118589">
    <property type="status" value="NOT_ANNOTATED_CDS"/>
    <property type="molecule type" value="Genomic_DNA"/>
</dbReference>
<reference evidence="3" key="2">
    <citation type="submission" date="2015-06" db="UniProtKB">
        <authorList>
            <consortium name="EnsemblMetazoa"/>
        </authorList>
    </citation>
    <scope>IDENTIFICATION</scope>
</reference>